<evidence type="ECO:0000313" key="8">
    <source>
        <dbReference type="EMBL" id="MBB6456657.1"/>
    </source>
</evidence>
<evidence type="ECO:0000256" key="1">
    <source>
        <dbReference type="ARBA" id="ARBA00004141"/>
    </source>
</evidence>
<evidence type="ECO:0000256" key="5">
    <source>
        <dbReference type="ARBA" id="ARBA00023136"/>
    </source>
</evidence>
<dbReference type="InterPro" id="IPR007267">
    <property type="entry name" value="GtrA_DPMS_TM"/>
</dbReference>
<evidence type="ECO:0000256" key="4">
    <source>
        <dbReference type="ARBA" id="ARBA00022989"/>
    </source>
</evidence>
<dbReference type="InterPro" id="IPR051401">
    <property type="entry name" value="GtrA_CellWall_Glycosyl"/>
</dbReference>
<proteinExistence type="inferred from homology"/>
<keyword evidence="4 6" id="KW-1133">Transmembrane helix</keyword>
<evidence type="ECO:0000256" key="3">
    <source>
        <dbReference type="ARBA" id="ARBA00022692"/>
    </source>
</evidence>
<dbReference type="RefSeq" id="WP_166114227.1">
    <property type="nucleotide sequence ID" value="NZ_BAABDB010000004.1"/>
</dbReference>
<feature type="transmembrane region" description="Helical" evidence="6">
    <location>
        <begin position="7"/>
        <end position="28"/>
    </location>
</feature>
<reference evidence="8 9" key="1">
    <citation type="submission" date="2020-08" db="EMBL/GenBank/DDBJ databases">
        <title>Genomic Encyclopedia of Type Strains, Phase IV (KMG-IV): sequencing the most valuable type-strain genomes for metagenomic binning, comparative biology and taxonomic classification.</title>
        <authorList>
            <person name="Goeker M."/>
        </authorList>
    </citation>
    <scope>NUCLEOTIDE SEQUENCE [LARGE SCALE GENOMIC DNA]</scope>
    <source>
        <strain evidence="8 9">DSM 4491</strain>
    </source>
</reference>
<comment type="similarity">
    <text evidence="2">Belongs to the GtrA family.</text>
</comment>
<dbReference type="AlphaFoldDB" id="A0A841QEZ0"/>
<gene>
    <name evidence="8" type="ORF">HNR55_001238</name>
</gene>
<dbReference type="EMBL" id="JACHIE010000004">
    <property type="protein sequence ID" value="MBB6456657.1"/>
    <property type="molecule type" value="Genomic_DNA"/>
</dbReference>
<dbReference type="GO" id="GO:0000271">
    <property type="term" value="P:polysaccharide biosynthetic process"/>
    <property type="evidence" value="ECO:0007669"/>
    <property type="project" value="InterPro"/>
</dbReference>
<evidence type="ECO:0000256" key="6">
    <source>
        <dbReference type="SAM" id="Phobius"/>
    </source>
</evidence>
<name>A0A841QEZ0_9PROT</name>
<keyword evidence="3 6" id="KW-0812">Transmembrane</keyword>
<keyword evidence="9" id="KW-1185">Reference proteome</keyword>
<feature type="transmembrane region" description="Helical" evidence="6">
    <location>
        <begin position="79"/>
        <end position="100"/>
    </location>
</feature>
<dbReference type="PANTHER" id="PTHR38459:SF1">
    <property type="entry name" value="PROPHAGE BACTOPRENOL-LINKED GLUCOSE TRANSLOCASE HOMOLOG"/>
    <property type="match status" value="1"/>
</dbReference>
<comment type="subcellular location">
    <subcellularLocation>
        <location evidence="1">Membrane</location>
        <topology evidence="1">Multi-pass membrane protein</topology>
    </subcellularLocation>
</comment>
<evidence type="ECO:0000259" key="7">
    <source>
        <dbReference type="Pfam" id="PF04138"/>
    </source>
</evidence>
<evidence type="ECO:0000313" key="9">
    <source>
        <dbReference type="Proteomes" id="UP000578000"/>
    </source>
</evidence>
<dbReference type="PANTHER" id="PTHR38459">
    <property type="entry name" value="PROPHAGE BACTOPRENOL-LINKED GLUCOSE TRANSLOCASE HOMOLOG"/>
    <property type="match status" value="1"/>
</dbReference>
<feature type="domain" description="GtrA/DPMS transmembrane" evidence="7">
    <location>
        <begin position="13"/>
        <end position="128"/>
    </location>
</feature>
<feature type="transmembrane region" description="Helical" evidence="6">
    <location>
        <begin position="40"/>
        <end position="58"/>
    </location>
</feature>
<dbReference type="Proteomes" id="UP000578000">
    <property type="component" value="Unassembled WGS sequence"/>
</dbReference>
<organism evidence="8 9">
    <name type="scientific">Acetobacter lovaniensis</name>
    <dbReference type="NCBI Taxonomy" id="104100"/>
    <lineage>
        <taxon>Bacteria</taxon>
        <taxon>Pseudomonadati</taxon>
        <taxon>Pseudomonadota</taxon>
        <taxon>Alphaproteobacteria</taxon>
        <taxon>Acetobacterales</taxon>
        <taxon>Acetobacteraceae</taxon>
        <taxon>Acetobacter</taxon>
    </lineage>
</organism>
<keyword evidence="5 6" id="KW-0472">Membrane</keyword>
<sequence>MQRYRDIYIHFFRFIIVGGIATIVNYLVFLELLDSVGVQYLIAASCGFLAGVMVGFPLNKMWTYQHASTISWGMLSRYGCVYLFSLIANICVLSFLVGIFRIDARIASIVGIGFTTVTNFIGTKFWVFGSK</sequence>
<dbReference type="Pfam" id="PF04138">
    <property type="entry name" value="GtrA_DPMS_TM"/>
    <property type="match status" value="1"/>
</dbReference>
<protein>
    <submittedName>
        <fullName evidence="8">Putative flippase GtrA</fullName>
    </submittedName>
</protein>
<accession>A0A841QEZ0</accession>
<dbReference type="GO" id="GO:0005886">
    <property type="term" value="C:plasma membrane"/>
    <property type="evidence" value="ECO:0007669"/>
    <property type="project" value="TreeGrafter"/>
</dbReference>
<evidence type="ECO:0000256" key="2">
    <source>
        <dbReference type="ARBA" id="ARBA00009399"/>
    </source>
</evidence>
<comment type="caution">
    <text evidence="8">The sequence shown here is derived from an EMBL/GenBank/DDBJ whole genome shotgun (WGS) entry which is preliminary data.</text>
</comment>
<feature type="transmembrane region" description="Helical" evidence="6">
    <location>
        <begin position="106"/>
        <end position="127"/>
    </location>
</feature>